<organism evidence="2 3">
    <name type="scientific">Umbra pygmaea</name>
    <name type="common">Eastern mudminnow</name>
    <dbReference type="NCBI Taxonomy" id="75934"/>
    <lineage>
        <taxon>Eukaryota</taxon>
        <taxon>Metazoa</taxon>
        <taxon>Chordata</taxon>
        <taxon>Craniata</taxon>
        <taxon>Vertebrata</taxon>
        <taxon>Euteleostomi</taxon>
        <taxon>Actinopterygii</taxon>
        <taxon>Neopterygii</taxon>
        <taxon>Teleostei</taxon>
        <taxon>Protacanthopterygii</taxon>
        <taxon>Esociformes</taxon>
        <taxon>Umbridae</taxon>
        <taxon>Umbra</taxon>
    </lineage>
</organism>
<dbReference type="AlphaFoldDB" id="A0ABD0XCW9"/>
<gene>
    <name evidence="2" type="ORF">UPYG_G00077010</name>
</gene>
<sequence>MFRCTKNQAVEEHPGAKPEQGKNQRAPATHLQPQPPEQVSPPRWLRPRGPPQRPHVLTASPLSPTSLNRPA</sequence>
<evidence type="ECO:0000313" key="2">
    <source>
        <dbReference type="EMBL" id="KAL1006781.1"/>
    </source>
</evidence>
<name>A0ABD0XCW9_UMBPY</name>
<keyword evidence="3" id="KW-1185">Reference proteome</keyword>
<evidence type="ECO:0000256" key="1">
    <source>
        <dbReference type="SAM" id="MobiDB-lite"/>
    </source>
</evidence>
<feature type="compositionally biased region" description="Polar residues" evidence="1">
    <location>
        <begin position="60"/>
        <end position="71"/>
    </location>
</feature>
<feature type="compositionally biased region" description="Basic and acidic residues" evidence="1">
    <location>
        <begin position="9"/>
        <end position="22"/>
    </location>
</feature>
<accession>A0ABD0XCW9</accession>
<evidence type="ECO:0000313" key="3">
    <source>
        <dbReference type="Proteomes" id="UP001557470"/>
    </source>
</evidence>
<feature type="region of interest" description="Disordered" evidence="1">
    <location>
        <begin position="1"/>
        <end position="71"/>
    </location>
</feature>
<dbReference type="EMBL" id="JAGEUA010000002">
    <property type="protein sequence ID" value="KAL1006781.1"/>
    <property type="molecule type" value="Genomic_DNA"/>
</dbReference>
<dbReference type="Proteomes" id="UP001557470">
    <property type="component" value="Unassembled WGS sequence"/>
</dbReference>
<protein>
    <submittedName>
        <fullName evidence="2">Uncharacterized protein</fullName>
    </submittedName>
</protein>
<comment type="caution">
    <text evidence="2">The sequence shown here is derived from an EMBL/GenBank/DDBJ whole genome shotgun (WGS) entry which is preliminary data.</text>
</comment>
<reference evidence="2 3" key="1">
    <citation type="submission" date="2024-06" db="EMBL/GenBank/DDBJ databases">
        <authorList>
            <person name="Pan Q."/>
            <person name="Wen M."/>
            <person name="Jouanno E."/>
            <person name="Zahm M."/>
            <person name="Klopp C."/>
            <person name="Cabau C."/>
            <person name="Louis A."/>
            <person name="Berthelot C."/>
            <person name="Parey E."/>
            <person name="Roest Crollius H."/>
            <person name="Montfort J."/>
            <person name="Robinson-Rechavi M."/>
            <person name="Bouchez O."/>
            <person name="Lampietro C."/>
            <person name="Lopez Roques C."/>
            <person name="Donnadieu C."/>
            <person name="Postlethwait J."/>
            <person name="Bobe J."/>
            <person name="Verreycken H."/>
            <person name="Guiguen Y."/>
        </authorList>
    </citation>
    <scope>NUCLEOTIDE SEQUENCE [LARGE SCALE GENOMIC DNA]</scope>
    <source>
        <strain evidence="2">Up_M1</strain>
        <tissue evidence="2">Testis</tissue>
    </source>
</reference>
<proteinExistence type="predicted"/>